<evidence type="ECO:0000313" key="3">
    <source>
        <dbReference type="Proteomes" id="UP000011666"/>
    </source>
</evidence>
<name>M0QP87_9ACTN</name>
<dbReference type="STRING" id="1223545.GS4_32_00350"/>
<dbReference type="eggNOG" id="COG1846">
    <property type="taxonomic scope" value="Bacteria"/>
</dbReference>
<protein>
    <submittedName>
        <fullName evidence="2">Putative MarR family transcriptional regulator</fullName>
    </submittedName>
</protein>
<dbReference type="InterPro" id="IPR036388">
    <property type="entry name" value="WH-like_DNA-bd_sf"/>
</dbReference>
<dbReference type="InterPro" id="IPR000835">
    <property type="entry name" value="HTH_MarR-typ"/>
</dbReference>
<dbReference type="Pfam" id="PF12802">
    <property type="entry name" value="MarR_2"/>
    <property type="match status" value="1"/>
</dbReference>
<sequence length="144" mass="16358">MGSDDPIADLEEALVDMWRRGRIRTRERAQAIDPRLDPACYPLLMVLMQRGQVPMSAIIAELGIEKSTLTRQIDSVVRLGLVERQPDPDDARVRLVSLTAKGRRRLDKVSVSAIADWRDRLSRWEPTDVRRLTELLGRLAEDSG</sequence>
<dbReference type="InterPro" id="IPR039422">
    <property type="entry name" value="MarR/SlyA-like"/>
</dbReference>
<reference evidence="2 3" key="1">
    <citation type="submission" date="2013-01" db="EMBL/GenBank/DDBJ databases">
        <title>Whole genome shotgun sequence of Gordonia soli NBRC 108243.</title>
        <authorList>
            <person name="Isaki-Nakamura S."/>
            <person name="Hosoyama A."/>
            <person name="Tsuchikane K."/>
            <person name="Ando Y."/>
            <person name="Baba S."/>
            <person name="Ohji S."/>
            <person name="Hamada M."/>
            <person name="Tamura T."/>
            <person name="Yamazoe A."/>
            <person name="Yamazaki S."/>
            <person name="Fujita N."/>
        </authorList>
    </citation>
    <scope>NUCLEOTIDE SEQUENCE [LARGE SCALE GENOMIC DNA]</scope>
    <source>
        <strain evidence="2 3">NBRC 108243</strain>
    </source>
</reference>
<dbReference type="PRINTS" id="PR00598">
    <property type="entry name" value="HTHMARR"/>
</dbReference>
<accession>M0QP87</accession>
<proteinExistence type="predicted"/>
<dbReference type="GO" id="GO:0006950">
    <property type="term" value="P:response to stress"/>
    <property type="evidence" value="ECO:0007669"/>
    <property type="project" value="TreeGrafter"/>
</dbReference>
<feature type="domain" description="HTH marR-type" evidence="1">
    <location>
        <begin position="7"/>
        <end position="141"/>
    </location>
</feature>
<dbReference type="RefSeq" id="WP_007623812.1">
    <property type="nucleotide sequence ID" value="NZ_BANX01000032.1"/>
</dbReference>
<dbReference type="PROSITE" id="PS50995">
    <property type="entry name" value="HTH_MARR_2"/>
    <property type="match status" value="1"/>
</dbReference>
<dbReference type="GO" id="GO:0003700">
    <property type="term" value="F:DNA-binding transcription factor activity"/>
    <property type="evidence" value="ECO:0007669"/>
    <property type="project" value="InterPro"/>
</dbReference>
<dbReference type="InterPro" id="IPR036390">
    <property type="entry name" value="WH_DNA-bd_sf"/>
</dbReference>
<dbReference type="PANTHER" id="PTHR33164:SF57">
    <property type="entry name" value="MARR-FAMILY TRANSCRIPTIONAL REGULATOR"/>
    <property type="match status" value="1"/>
</dbReference>
<organism evidence="2 3">
    <name type="scientific">Gordonia soli NBRC 108243</name>
    <dbReference type="NCBI Taxonomy" id="1223545"/>
    <lineage>
        <taxon>Bacteria</taxon>
        <taxon>Bacillati</taxon>
        <taxon>Actinomycetota</taxon>
        <taxon>Actinomycetes</taxon>
        <taxon>Mycobacteriales</taxon>
        <taxon>Gordoniaceae</taxon>
        <taxon>Gordonia</taxon>
    </lineage>
</organism>
<dbReference type="Gene3D" id="1.10.10.10">
    <property type="entry name" value="Winged helix-like DNA-binding domain superfamily/Winged helix DNA-binding domain"/>
    <property type="match status" value="1"/>
</dbReference>
<dbReference type="SMART" id="SM00347">
    <property type="entry name" value="HTH_MARR"/>
    <property type="match status" value="1"/>
</dbReference>
<gene>
    <name evidence="2" type="ORF">GS4_32_00350</name>
</gene>
<dbReference type="SUPFAM" id="SSF46785">
    <property type="entry name" value="Winged helix' DNA-binding domain"/>
    <property type="match status" value="1"/>
</dbReference>
<keyword evidence="3" id="KW-1185">Reference proteome</keyword>
<evidence type="ECO:0000259" key="1">
    <source>
        <dbReference type="PROSITE" id="PS50995"/>
    </source>
</evidence>
<dbReference type="OrthoDB" id="122135at2"/>
<evidence type="ECO:0000313" key="2">
    <source>
        <dbReference type="EMBL" id="GAC70091.1"/>
    </source>
</evidence>
<dbReference type="Proteomes" id="UP000011666">
    <property type="component" value="Unassembled WGS sequence"/>
</dbReference>
<dbReference type="EMBL" id="BANX01000032">
    <property type="protein sequence ID" value="GAC70091.1"/>
    <property type="molecule type" value="Genomic_DNA"/>
</dbReference>
<dbReference type="PANTHER" id="PTHR33164">
    <property type="entry name" value="TRANSCRIPTIONAL REGULATOR, MARR FAMILY"/>
    <property type="match status" value="1"/>
</dbReference>
<comment type="caution">
    <text evidence="2">The sequence shown here is derived from an EMBL/GenBank/DDBJ whole genome shotgun (WGS) entry which is preliminary data.</text>
</comment>
<dbReference type="AlphaFoldDB" id="M0QP87"/>